<keyword evidence="1" id="KW-0732">Signal</keyword>
<dbReference type="AlphaFoldDB" id="A0A7J0BQV0"/>
<evidence type="ECO:0000256" key="1">
    <source>
        <dbReference type="SAM" id="SignalP"/>
    </source>
</evidence>
<dbReference type="Gene3D" id="3.40.190.10">
    <property type="entry name" value="Periplasmic binding protein-like II"/>
    <property type="match status" value="2"/>
</dbReference>
<dbReference type="RefSeq" id="WP_174408777.1">
    <property type="nucleotide sequence ID" value="NZ_BLVP01000002.1"/>
</dbReference>
<comment type="caution">
    <text evidence="3">The sequence shown here is derived from an EMBL/GenBank/DDBJ whole genome shotgun (WGS) entry which is preliminary data.</text>
</comment>
<dbReference type="Pfam" id="PF00497">
    <property type="entry name" value="SBP_bac_3"/>
    <property type="match status" value="1"/>
</dbReference>
<organism evidence="3 4">
    <name type="scientific">Desulfovibrio psychrotolerans</name>
    <dbReference type="NCBI Taxonomy" id="415242"/>
    <lineage>
        <taxon>Bacteria</taxon>
        <taxon>Pseudomonadati</taxon>
        <taxon>Thermodesulfobacteriota</taxon>
        <taxon>Desulfovibrionia</taxon>
        <taxon>Desulfovibrionales</taxon>
        <taxon>Desulfovibrionaceae</taxon>
        <taxon>Desulfovibrio</taxon>
    </lineage>
</organism>
<dbReference type="PANTHER" id="PTHR38834">
    <property type="entry name" value="PERIPLASMIC SUBSTRATE BINDING PROTEIN FAMILY 3"/>
    <property type="match status" value="1"/>
</dbReference>
<evidence type="ECO:0000313" key="3">
    <source>
        <dbReference type="EMBL" id="GFM36093.1"/>
    </source>
</evidence>
<name>A0A7J0BQV0_9BACT</name>
<accession>A0A7J0BQV0</accession>
<feature type="chain" id="PRO_5029792995" description="Solute-binding protein family 3/N-terminal domain-containing protein" evidence="1">
    <location>
        <begin position="29"/>
        <end position="259"/>
    </location>
</feature>
<dbReference type="InterPro" id="IPR001638">
    <property type="entry name" value="Solute-binding_3/MltF_N"/>
</dbReference>
<sequence length="259" mass="29207">MGYILRVTLHVAAMLLCLSVLGPAQGHAIPAASINDIDFMTEQYPPFNYMHNGTLKGISVELLDLVFKELNATVSVNNVRHLPWARAYKTALHVPDSCLFVMTRSGFRENLFKWAGPVMPTTIAVIARKDRNMQVPDAQALKAHTIAALHDDIGHSLLINAGYPEKRIATNPYASSIIEMLNKRRVDAWAYEESVARYFIGEAGYDPDDFETIFTLESSELYFAFNISTPDAIIRDFQNALDVLRERGEVESIIRRYIR</sequence>
<dbReference type="SUPFAM" id="SSF53850">
    <property type="entry name" value="Periplasmic binding protein-like II"/>
    <property type="match status" value="1"/>
</dbReference>
<gene>
    <name evidence="3" type="ORF">DSM19430T_07770</name>
</gene>
<dbReference type="EMBL" id="BLVP01000002">
    <property type="protein sequence ID" value="GFM36093.1"/>
    <property type="molecule type" value="Genomic_DNA"/>
</dbReference>
<dbReference type="Proteomes" id="UP000503820">
    <property type="component" value="Unassembled WGS sequence"/>
</dbReference>
<dbReference type="PANTHER" id="PTHR38834:SF3">
    <property type="entry name" value="SOLUTE-BINDING PROTEIN FAMILY 3_N-TERMINAL DOMAIN-CONTAINING PROTEIN"/>
    <property type="match status" value="1"/>
</dbReference>
<feature type="domain" description="Solute-binding protein family 3/N-terminal" evidence="2">
    <location>
        <begin position="36"/>
        <end position="259"/>
    </location>
</feature>
<dbReference type="SMART" id="SM00062">
    <property type="entry name" value="PBPb"/>
    <property type="match status" value="1"/>
</dbReference>
<protein>
    <recommendedName>
        <fullName evidence="2">Solute-binding protein family 3/N-terminal domain-containing protein</fullName>
    </recommendedName>
</protein>
<reference evidence="3 4" key="1">
    <citation type="submission" date="2020-05" db="EMBL/GenBank/DDBJ databases">
        <title>Draft genome sequence of Desulfovibrio psychrotolerans JS1T.</title>
        <authorList>
            <person name="Ueno A."/>
            <person name="Tamazawa S."/>
            <person name="Tamamura S."/>
            <person name="Murakami T."/>
            <person name="Kiyama T."/>
            <person name="Inomata H."/>
            <person name="Amano Y."/>
            <person name="Miyakawa K."/>
            <person name="Tamaki H."/>
            <person name="Naganuma T."/>
            <person name="Kaneko K."/>
        </authorList>
    </citation>
    <scope>NUCLEOTIDE SEQUENCE [LARGE SCALE GENOMIC DNA]</scope>
    <source>
        <strain evidence="3 4">JS1</strain>
    </source>
</reference>
<keyword evidence="4" id="KW-1185">Reference proteome</keyword>
<evidence type="ECO:0000259" key="2">
    <source>
        <dbReference type="SMART" id="SM00062"/>
    </source>
</evidence>
<proteinExistence type="predicted"/>
<feature type="signal peptide" evidence="1">
    <location>
        <begin position="1"/>
        <end position="28"/>
    </location>
</feature>
<evidence type="ECO:0000313" key="4">
    <source>
        <dbReference type="Proteomes" id="UP000503820"/>
    </source>
</evidence>